<evidence type="ECO:0000256" key="3">
    <source>
        <dbReference type="ARBA" id="ARBA00023054"/>
    </source>
</evidence>
<evidence type="ECO:0000259" key="5">
    <source>
        <dbReference type="Pfam" id="PF13476"/>
    </source>
</evidence>
<feature type="non-terminal residue" evidence="6">
    <location>
        <position position="1"/>
    </location>
</feature>
<dbReference type="InterPro" id="IPR038729">
    <property type="entry name" value="Rad50/SbcC_AAA"/>
</dbReference>
<reference evidence="6 7" key="1">
    <citation type="submission" date="2024-04" db="EMBL/GenBank/DDBJ databases">
        <title>Symmetric and asymmetric DNA N6-adenine methylation regulates different biological responses in Mucorales.</title>
        <authorList>
            <consortium name="Lawrence Berkeley National Laboratory"/>
            <person name="Lax C."/>
            <person name="Mondo S.J."/>
            <person name="Osorio-Concepcion M."/>
            <person name="Muszewska A."/>
            <person name="Corrochano-Luque M."/>
            <person name="Gutierrez G."/>
            <person name="Riley R."/>
            <person name="Lipzen A."/>
            <person name="Guo J."/>
            <person name="Hundley H."/>
            <person name="Amirebrahimi M."/>
            <person name="Ng V."/>
            <person name="Lorenzo-Gutierrez D."/>
            <person name="Binder U."/>
            <person name="Yang J."/>
            <person name="Song Y."/>
            <person name="Canovas D."/>
            <person name="Navarro E."/>
            <person name="Freitag M."/>
            <person name="Gabaldon T."/>
            <person name="Grigoriev I.V."/>
            <person name="Corrochano L.M."/>
            <person name="Nicolas F.E."/>
            <person name="Garre V."/>
        </authorList>
    </citation>
    <scope>NUCLEOTIDE SEQUENCE [LARGE SCALE GENOMIC DNA]</scope>
    <source>
        <strain evidence="6 7">L51</strain>
    </source>
</reference>
<dbReference type="Gene3D" id="3.40.50.300">
    <property type="entry name" value="P-loop containing nucleotide triphosphate hydrolases"/>
    <property type="match status" value="1"/>
</dbReference>
<dbReference type="SUPFAM" id="SSF52540">
    <property type="entry name" value="P-loop containing nucleoside triphosphate hydrolases"/>
    <property type="match status" value="1"/>
</dbReference>
<evidence type="ECO:0000313" key="7">
    <source>
        <dbReference type="Proteomes" id="UP001448207"/>
    </source>
</evidence>
<evidence type="ECO:0000256" key="1">
    <source>
        <dbReference type="ARBA" id="ARBA00010171"/>
    </source>
</evidence>
<dbReference type="Pfam" id="PF13476">
    <property type="entry name" value="AAA_23"/>
    <property type="match status" value="1"/>
</dbReference>
<keyword evidence="7" id="KW-1185">Reference proteome</keyword>
<dbReference type="InterPro" id="IPR027417">
    <property type="entry name" value="P-loop_NTPase"/>
</dbReference>
<feature type="non-terminal residue" evidence="6">
    <location>
        <position position="353"/>
    </location>
</feature>
<evidence type="ECO:0000256" key="4">
    <source>
        <dbReference type="SAM" id="Coils"/>
    </source>
</evidence>
<feature type="domain" description="Rad50/SbcC-type AAA" evidence="5">
    <location>
        <begin position="20"/>
        <end position="263"/>
    </location>
</feature>
<evidence type="ECO:0000313" key="6">
    <source>
        <dbReference type="EMBL" id="KAL0079343.1"/>
    </source>
</evidence>
<dbReference type="GO" id="GO:0016787">
    <property type="term" value="F:hydrolase activity"/>
    <property type="evidence" value="ECO:0007669"/>
    <property type="project" value="UniProtKB-KW"/>
</dbReference>
<keyword evidence="3 4" id="KW-0175">Coiled coil</keyword>
<protein>
    <recommendedName>
        <fullName evidence="2">Structural maintenance of chromosomes protein 5</fullName>
    </recommendedName>
</protein>
<dbReference type="Proteomes" id="UP001448207">
    <property type="component" value="Unassembled WGS sequence"/>
</dbReference>
<dbReference type="PANTHER" id="PTHR45916:SF1">
    <property type="entry name" value="STRUCTURAL MAINTENANCE OF CHROMOSOMES PROTEIN 5"/>
    <property type="match status" value="1"/>
</dbReference>
<gene>
    <name evidence="6" type="ORF">J3Q64DRAFT_1870882</name>
</gene>
<organism evidence="6 7">
    <name type="scientific">Phycomyces blakesleeanus</name>
    <dbReference type="NCBI Taxonomy" id="4837"/>
    <lineage>
        <taxon>Eukaryota</taxon>
        <taxon>Fungi</taxon>
        <taxon>Fungi incertae sedis</taxon>
        <taxon>Mucoromycota</taxon>
        <taxon>Mucoromycotina</taxon>
        <taxon>Mucoromycetes</taxon>
        <taxon>Mucorales</taxon>
        <taxon>Phycomycetaceae</taxon>
        <taxon>Phycomyces</taxon>
    </lineage>
</organism>
<sequence>TNQPTNETNGNSYVDGSIVKITLKNFVTYDYCEVFPGPQLNMIIGPNGTGKSTIVCAIALGLGGAPSLLGRAKNAIEFIKTGATESMILIELKNGNGPNVTVQRNIHKAGNQNTWKLNSKPSTQKEVISTIAKFDIQVDNLCQFLPQDKVAEFAQLSPPLLLKRTQLAAGEKKLSEWQDQLMTWRLTQKDLTLSYESGQTHLKVLTDRNVGLEKDVLKLKQREAALKRVAILKATLPLAKYSSAKIRHDEAKIEEEEKKRVVQQIEQSHLPIQEAVSTLETESRNAVTTLNQLKQTATGMSSQLTDTTHQIERSKLVTKEAKKEIENLERREALRKDEINKLETKIAYAENKL</sequence>
<accession>A0ABR3AQG7</accession>
<dbReference type="EMBL" id="JBCLYO010000022">
    <property type="protein sequence ID" value="KAL0079343.1"/>
    <property type="molecule type" value="Genomic_DNA"/>
</dbReference>
<proteinExistence type="inferred from homology"/>
<keyword evidence="6" id="KW-0378">Hydrolase</keyword>
<evidence type="ECO:0000256" key="2">
    <source>
        <dbReference type="ARBA" id="ARBA00018687"/>
    </source>
</evidence>
<comment type="caution">
    <text evidence="6">The sequence shown here is derived from an EMBL/GenBank/DDBJ whole genome shotgun (WGS) entry which is preliminary data.</text>
</comment>
<comment type="similarity">
    <text evidence="1">Belongs to the SMC family. SMC5 subfamily.</text>
</comment>
<feature type="coiled-coil region" evidence="4">
    <location>
        <begin position="311"/>
        <end position="345"/>
    </location>
</feature>
<dbReference type="PANTHER" id="PTHR45916">
    <property type="entry name" value="STRUCTURAL MAINTENANCE OF CHROMOSOMES PROTEIN 5"/>
    <property type="match status" value="1"/>
</dbReference>
<name>A0ABR3AQG7_PHYBL</name>